<evidence type="ECO:0000313" key="4">
    <source>
        <dbReference type="Proteomes" id="UP000264310"/>
    </source>
</evidence>
<dbReference type="Pfam" id="PF00795">
    <property type="entry name" value="CN_hydrolase"/>
    <property type="match status" value="1"/>
</dbReference>
<keyword evidence="1" id="KW-0378">Hydrolase</keyword>
<dbReference type="GO" id="GO:0033388">
    <property type="term" value="P:putrescine biosynthetic process from arginine"/>
    <property type="evidence" value="ECO:0007669"/>
    <property type="project" value="TreeGrafter"/>
</dbReference>
<dbReference type="EMBL" id="QURL01000001">
    <property type="protein sequence ID" value="RFC65984.1"/>
    <property type="molecule type" value="Genomic_DNA"/>
</dbReference>
<dbReference type="PANTHER" id="PTHR43674">
    <property type="entry name" value="NITRILASE C965.09-RELATED"/>
    <property type="match status" value="1"/>
</dbReference>
<accession>A0A371XAB0</accession>
<organism evidence="3 4">
    <name type="scientific">Fulvimarina endophytica</name>
    <dbReference type="NCBI Taxonomy" id="2293836"/>
    <lineage>
        <taxon>Bacteria</taxon>
        <taxon>Pseudomonadati</taxon>
        <taxon>Pseudomonadota</taxon>
        <taxon>Alphaproteobacteria</taxon>
        <taxon>Hyphomicrobiales</taxon>
        <taxon>Aurantimonadaceae</taxon>
        <taxon>Fulvimarina</taxon>
    </lineage>
</organism>
<proteinExistence type="predicted"/>
<dbReference type="AlphaFoldDB" id="A0A371XAB0"/>
<feature type="domain" description="CN hydrolase" evidence="2">
    <location>
        <begin position="7"/>
        <end position="252"/>
    </location>
</feature>
<gene>
    <name evidence="3" type="ORF">DYI37_00405</name>
</gene>
<dbReference type="Proteomes" id="UP000264310">
    <property type="component" value="Unassembled WGS sequence"/>
</dbReference>
<dbReference type="InterPro" id="IPR003010">
    <property type="entry name" value="C-N_Hydrolase"/>
</dbReference>
<protein>
    <submittedName>
        <fullName evidence="3">Hydratase</fullName>
    </submittedName>
</protein>
<dbReference type="PANTHER" id="PTHR43674:SF2">
    <property type="entry name" value="BETA-UREIDOPROPIONASE"/>
    <property type="match status" value="1"/>
</dbReference>
<reference evidence="3 4" key="1">
    <citation type="submission" date="2018-08" db="EMBL/GenBank/DDBJ databases">
        <title>Fulvimarina sp. 85, whole genome shotgun sequence.</title>
        <authorList>
            <person name="Tuo L."/>
        </authorList>
    </citation>
    <scope>NUCLEOTIDE SEQUENCE [LARGE SCALE GENOMIC DNA]</scope>
    <source>
        <strain evidence="3 4">85</strain>
    </source>
</reference>
<dbReference type="Gene3D" id="3.60.110.10">
    <property type="entry name" value="Carbon-nitrogen hydrolase"/>
    <property type="match status" value="1"/>
</dbReference>
<sequence length="289" mass="31530">MAGEASIRVTCAQFEPRIGEVARNRETSLTLISQAADEGADLVVLPELCQSGYVIESRKEAFSLAETAPGGPTIEAWIGLARERGIHLVAGFLERDEDRLFNSAVVIGPDGIIGTYRKNHLWDAEALFFERGNRNFPIFHTPFGRLGVLICYDGWFPEAWRLLALAGADIVCVPTNWVPMPKQPQGLPAMANLLCMTAAHVNSFVVAACDRIGTERGQPFIGQSLIVDHTGWPVAGPASMDQPAMISAEVDLAAARRGRNWNSFNQIVRDRRSDLYGETLGSAAIPDLQ</sequence>
<dbReference type="OrthoDB" id="9811121at2"/>
<dbReference type="SUPFAM" id="SSF56317">
    <property type="entry name" value="Carbon-nitrogen hydrolase"/>
    <property type="match status" value="1"/>
</dbReference>
<name>A0A371XAB0_9HYPH</name>
<evidence type="ECO:0000259" key="2">
    <source>
        <dbReference type="PROSITE" id="PS50263"/>
    </source>
</evidence>
<dbReference type="InterPro" id="IPR036526">
    <property type="entry name" value="C-N_Hydrolase_sf"/>
</dbReference>
<dbReference type="PROSITE" id="PS50263">
    <property type="entry name" value="CN_HYDROLASE"/>
    <property type="match status" value="1"/>
</dbReference>
<comment type="caution">
    <text evidence="3">The sequence shown here is derived from an EMBL/GenBank/DDBJ whole genome shotgun (WGS) entry which is preliminary data.</text>
</comment>
<evidence type="ECO:0000313" key="3">
    <source>
        <dbReference type="EMBL" id="RFC65984.1"/>
    </source>
</evidence>
<keyword evidence="4" id="KW-1185">Reference proteome</keyword>
<evidence type="ECO:0000256" key="1">
    <source>
        <dbReference type="ARBA" id="ARBA00022801"/>
    </source>
</evidence>
<dbReference type="GO" id="GO:0050126">
    <property type="term" value="F:N-carbamoylputrescine amidase activity"/>
    <property type="evidence" value="ECO:0007669"/>
    <property type="project" value="TreeGrafter"/>
</dbReference>
<dbReference type="RefSeq" id="WP_116681233.1">
    <property type="nucleotide sequence ID" value="NZ_QURL01000001.1"/>
</dbReference>
<dbReference type="CDD" id="cd07580">
    <property type="entry name" value="nitrilase_2"/>
    <property type="match status" value="1"/>
</dbReference>
<dbReference type="InterPro" id="IPR050345">
    <property type="entry name" value="Aliph_Amidase/BUP"/>
</dbReference>